<evidence type="ECO:0000256" key="6">
    <source>
        <dbReference type="ARBA" id="ARBA00022692"/>
    </source>
</evidence>
<dbReference type="EMBL" id="FNVG01000003">
    <property type="protein sequence ID" value="SEF72336.1"/>
    <property type="molecule type" value="Genomic_DNA"/>
</dbReference>
<dbReference type="GO" id="GO:0015891">
    <property type="term" value="P:siderophore transport"/>
    <property type="evidence" value="ECO:0007669"/>
    <property type="project" value="InterPro"/>
</dbReference>
<dbReference type="PANTHER" id="PTHR33446">
    <property type="entry name" value="PROTEIN TONB-RELATED"/>
    <property type="match status" value="1"/>
</dbReference>
<proteinExistence type="inferred from homology"/>
<dbReference type="FunFam" id="3.30.1150.10:FF:000006">
    <property type="entry name" value="Protein TonB"/>
    <property type="match status" value="1"/>
</dbReference>
<dbReference type="InterPro" id="IPR037682">
    <property type="entry name" value="TonB_C"/>
</dbReference>
<dbReference type="GO" id="GO:0015031">
    <property type="term" value="P:protein transport"/>
    <property type="evidence" value="ECO:0007669"/>
    <property type="project" value="UniProtKB-UniRule"/>
</dbReference>
<dbReference type="SUPFAM" id="SSF74653">
    <property type="entry name" value="TolA/TonB C-terminal domain"/>
    <property type="match status" value="1"/>
</dbReference>
<accession>A0A1H5UBB7</accession>
<keyword evidence="6" id="KW-0812">Transmembrane</keyword>
<evidence type="ECO:0000256" key="2">
    <source>
        <dbReference type="ARBA" id="ARBA00006555"/>
    </source>
</evidence>
<evidence type="ECO:0000256" key="7">
    <source>
        <dbReference type="ARBA" id="ARBA00022927"/>
    </source>
</evidence>
<dbReference type="GO" id="GO:0055085">
    <property type="term" value="P:transmembrane transport"/>
    <property type="evidence" value="ECO:0007669"/>
    <property type="project" value="InterPro"/>
</dbReference>
<dbReference type="RefSeq" id="WP_103879075.1">
    <property type="nucleotide sequence ID" value="NZ_FNVG01000003.1"/>
</dbReference>
<dbReference type="Proteomes" id="UP000236721">
    <property type="component" value="Unassembled WGS sequence"/>
</dbReference>
<keyword evidence="8" id="KW-1133">Transmembrane helix</keyword>
<evidence type="ECO:0000256" key="8">
    <source>
        <dbReference type="ARBA" id="ARBA00022989"/>
    </source>
</evidence>
<keyword evidence="3 10" id="KW-0813">Transport</keyword>
<evidence type="ECO:0000256" key="4">
    <source>
        <dbReference type="ARBA" id="ARBA00022475"/>
    </source>
</evidence>
<dbReference type="AlphaFoldDB" id="A0A1H5UBB7"/>
<dbReference type="GO" id="GO:0030288">
    <property type="term" value="C:outer membrane-bounded periplasmic space"/>
    <property type="evidence" value="ECO:0007669"/>
    <property type="project" value="InterPro"/>
</dbReference>
<sequence length="208" mass="23084">MLRVLASLPLAALMALTLFSFMSWMVDSGAKSKSEESASLSYDLVMVEPDSEIVRRQRVLPEPPKMPVTPPSASTVEHSADVSSVQTPTTPQLPNITISTQVTGVSLNAPSVPDIGQNQQVMPLHRKQPKYPRRALQRNIEGYVVMSFTIDETGRPTDIEVIDANPKRLFDREAKVALKQWKYQPMIVNGKATPRVGQTVTLEFKLNQ</sequence>
<dbReference type="InterPro" id="IPR003538">
    <property type="entry name" value="TonB"/>
</dbReference>
<dbReference type="InterPro" id="IPR051045">
    <property type="entry name" value="TonB-dependent_transducer"/>
</dbReference>
<dbReference type="InterPro" id="IPR006260">
    <property type="entry name" value="TonB/TolA_C"/>
</dbReference>
<dbReference type="Gene3D" id="3.30.1150.10">
    <property type="match status" value="1"/>
</dbReference>
<dbReference type="PANTHER" id="PTHR33446:SF14">
    <property type="entry name" value="PROTEIN TONB"/>
    <property type="match status" value="1"/>
</dbReference>
<dbReference type="GO" id="GO:0005886">
    <property type="term" value="C:plasma membrane"/>
    <property type="evidence" value="ECO:0007669"/>
    <property type="project" value="UniProtKB-SubCell"/>
</dbReference>
<reference evidence="13" key="1">
    <citation type="submission" date="2016-10" db="EMBL/GenBank/DDBJ databases">
        <authorList>
            <person name="Varghese N."/>
            <person name="Submissions S."/>
        </authorList>
    </citation>
    <scope>NUCLEOTIDE SEQUENCE [LARGE SCALE GENOMIC DNA]</scope>
    <source>
        <strain evidence="13">CGMCC 1.7062</strain>
    </source>
</reference>
<keyword evidence="10" id="KW-0735">Signal-anchor</keyword>
<gene>
    <name evidence="12" type="ORF">SAMN04488244_10395</name>
</gene>
<keyword evidence="4 10" id="KW-1003">Cell membrane</keyword>
<evidence type="ECO:0000313" key="12">
    <source>
        <dbReference type="EMBL" id="SEF72336.1"/>
    </source>
</evidence>
<name>A0A1H5UBB7_9VIBR</name>
<feature type="domain" description="TonB C-terminal" evidence="11">
    <location>
        <begin position="116"/>
        <end position="208"/>
    </location>
</feature>
<keyword evidence="5 10" id="KW-0997">Cell inner membrane</keyword>
<evidence type="ECO:0000256" key="10">
    <source>
        <dbReference type="RuleBase" id="RU362123"/>
    </source>
</evidence>
<evidence type="ECO:0000256" key="3">
    <source>
        <dbReference type="ARBA" id="ARBA00022448"/>
    </source>
</evidence>
<dbReference type="Pfam" id="PF03544">
    <property type="entry name" value="TonB_C"/>
    <property type="match status" value="1"/>
</dbReference>
<comment type="function">
    <text evidence="10">Interacts with outer membrane receptor proteins that carry out high-affinity binding and energy dependent uptake into the periplasmic space of specific substrates. It could act to transduce energy from the cytoplasmic membrane to specific energy-requiring processes in the outer membrane, resulting in the release into the periplasm of ligands bound by these outer membrane proteins.</text>
</comment>
<dbReference type="GO" id="GO:0031992">
    <property type="term" value="F:energy transducer activity"/>
    <property type="evidence" value="ECO:0007669"/>
    <property type="project" value="InterPro"/>
</dbReference>
<dbReference type="PROSITE" id="PS52015">
    <property type="entry name" value="TONB_CTD"/>
    <property type="match status" value="1"/>
</dbReference>
<keyword evidence="13" id="KW-1185">Reference proteome</keyword>
<evidence type="ECO:0000313" key="13">
    <source>
        <dbReference type="Proteomes" id="UP000236721"/>
    </source>
</evidence>
<organism evidence="12 13">
    <name type="scientific">Vibrio hangzhouensis</name>
    <dbReference type="NCBI Taxonomy" id="462991"/>
    <lineage>
        <taxon>Bacteria</taxon>
        <taxon>Pseudomonadati</taxon>
        <taxon>Pseudomonadota</taxon>
        <taxon>Gammaproteobacteria</taxon>
        <taxon>Vibrionales</taxon>
        <taxon>Vibrionaceae</taxon>
        <taxon>Vibrio</taxon>
    </lineage>
</organism>
<dbReference type="NCBIfam" id="TIGR01352">
    <property type="entry name" value="tonB_Cterm"/>
    <property type="match status" value="1"/>
</dbReference>
<protein>
    <recommendedName>
        <fullName evidence="10">Protein TonB</fullName>
    </recommendedName>
</protein>
<evidence type="ECO:0000256" key="1">
    <source>
        <dbReference type="ARBA" id="ARBA00004383"/>
    </source>
</evidence>
<evidence type="ECO:0000256" key="5">
    <source>
        <dbReference type="ARBA" id="ARBA00022519"/>
    </source>
</evidence>
<keyword evidence="7 10" id="KW-0653">Protein transport</keyword>
<dbReference type="OrthoDB" id="1628901at2"/>
<keyword evidence="9" id="KW-0472">Membrane</keyword>
<evidence type="ECO:0000256" key="9">
    <source>
        <dbReference type="ARBA" id="ARBA00023136"/>
    </source>
</evidence>
<comment type="subcellular location">
    <subcellularLocation>
        <location evidence="1 10">Cell inner membrane</location>
        <topology evidence="1 10">Single-pass membrane protein</topology>
        <orientation evidence="1 10">Periplasmic side</orientation>
    </subcellularLocation>
</comment>
<dbReference type="PRINTS" id="PR01374">
    <property type="entry name" value="TONBPROTEIN"/>
</dbReference>
<evidence type="ECO:0000259" key="11">
    <source>
        <dbReference type="PROSITE" id="PS52015"/>
    </source>
</evidence>
<comment type="similarity">
    <text evidence="2 10">Belongs to the TonB family.</text>
</comment>